<sequence>MAKFRYLTILLLICLLTIDHSESWRRRRFRRFTRRVGRAIRRVRRTIQTVNTAVGVIRAVGAIAGAGKRSADDVLPEINVCDFSTLDLDKDYDVDEEELITLIQMSGLEELEDLFEKLDKDGDKKITQEEFDSSDIIDEICSEDEKEDKQIENEDAKGTV</sequence>
<dbReference type="AlphaFoldDB" id="A0A8W8HR50"/>
<feature type="domain" description="EF-hand" evidence="4">
    <location>
        <begin position="106"/>
        <end position="141"/>
    </location>
</feature>
<dbReference type="InterPro" id="IPR011992">
    <property type="entry name" value="EF-hand-dom_pair"/>
</dbReference>
<evidence type="ECO:0000313" key="5">
    <source>
        <dbReference type="EnsemblMetazoa" id="G1061.3:cds"/>
    </source>
</evidence>
<feature type="chain" id="PRO_5036505791" description="EF-hand domain-containing protein" evidence="3">
    <location>
        <begin position="24"/>
        <end position="160"/>
    </location>
</feature>
<proteinExistence type="predicted"/>
<dbReference type="GO" id="GO:0005509">
    <property type="term" value="F:calcium ion binding"/>
    <property type="evidence" value="ECO:0007669"/>
    <property type="project" value="InterPro"/>
</dbReference>
<dbReference type="InterPro" id="IPR002048">
    <property type="entry name" value="EF_hand_dom"/>
</dbReference>
<feature type="compositionally biased region" description="Acidic residues" evidence="2">
    <location>
        <begin position="129"/>
        <end position="146"/>
    </location>
</feature>
<feature type="compositionally biased region" description="Basic and acidic residues" evidence="2">
    <location>
        <begin position="147"/>
        <end position="160"/>
    </location>
</feature>
<protein>
    <recommendedName>
        <fullName evidence="4">EF-hand domain-containing protein</fullName>
    </recommendedName>
</protein>
<dbReference type="KEGG" id="crg:105321376"/>
<dbReference type="RefSeq" id="XP_011417947.1">
    <property type="nucleotide sequence ID" value="XM_011419645.4"/>
</dbReference>
<dbReference type="GeneID" id="105321376"/>
<evidence type="ECO:0000259" key="4">
    <source>
        <dbReference type="PROSITE" id="PS50222"/>
    </source>
</evidence>
<evidence type="ECO:0000256" key="3">
    <source>
        <dbReference type="SAM" id="SignalP"/>
    </source>
</evidence>
<dbReference type="InterPro" id="IPR018247">
    <property type="entry name" value="EF_Hand_1_Ca_BS"/>
</dbReference>
<keyword evidence="6" id="KW-1185">Reference proteome</keyword>
<dbReference type="OrthoDB" id="6206443at2759"/>
<keyword evidence="3" id="KW-0732">Signal</keyword>
<accession>A0A8W8HR50</accession>
<dbReference type="Proteomes" id="UP000005408">
    <property type="component" value="Unassembled WGS sequence"/>
</dbReference>
<dbReference type="Gene3D" id="1.10.238.10">
    <property type="entry name" value="EF-hand"/>
    <property type="match status" value="1"/>
</dbReference>
<reference evidence="5" key="1">
    <citation type="submission" date="2022-08" db="UniProtKB">
        <authorList>
            <consortium name="EnsemblMetazoa"/>
        </authorList>
    </citation>
    <scope>IDENTIFICATION</scope>
    <source>
        <strain evidence="5">05x7-T-G4-1.051#20</strain>
    </source>
</reference>
<name>A0A8W8HR50_MAGGI</name>
<organism evidence="5 6">
    <name type="scientific">Magallana gigas</name>
    <name type="common">Pacific oyster</name>
    <name type="synonym">Crassostrea gigas</name>
    <dbReference type="NCBI Taxonomy" id="29159"/>
    <lineage>
        <taxon>Eukaryota</taxon>
        <taxon>Metazoa</taxon>
        <taxon>Spiralia</taxon>
        <taxon>Lophotrochozoa</taxon>
        <taxon>Mollusca</taxon>
        <taxon>Bivalvia</taxon>
        <taxon>Autobranchia</taxon>
        <taxon>Pteriomorphia</taxon>
        <taxon>Ostreida</taxon>
        <taxon>Ostreoidea</taxon>
        <taxon>Ostreidae</taxon>
        <taxon>Magallana</taxon>
    </lineage>
</organism>
<dbReference type="EnsemblMetazoa" id="G1061.3">
    <property type="protein sequence ID" value="G1061.3:cds"/>
    <property type="gene ID" value="G1061"/>
</dbReference>
<dbReference type="PROSITE" id="PS50222">
    <property type="entry name" value="EF_HAND_2"/>
    <property type="match status" value="1"/>
</dbReference>
<evidence type="ECO:0000313" key="6">
    <source>
        <dbReference type="Proteomes" id="UP000005408"/>
    </source>
</evidence>
<dbReference type="OMA" id="DHTESWR"/>
<dbReference type="PROSITE" id="PS00018">
    <property type="entry name" value="EF_HAND_1"/>
    <property type="match status" value="1"/>
</dbReference>
<dbReference type="SUPFAM" id="SSF47473">
    <property type="entry name" value="EF-hand"/>
    <property type="match status" value="1"/>
</dbReference>
<feature type="region of interest" description="Disordered" evidence="2">
    <location>
        <begin position="129"/>
        <end position="160"/>
    </location>
</feature>
<keyword evidence="1" id="KW-0106">Calcium</keyword>
<evidence type="ECO:0000256" key="1">
    <source>
        <dbReference type="ARBA" id="ARBA00022837"/>
    </source>
</evidence>
<feature type="signal peptide" evidence="3">
    <location>
        <begin position="1"/>
        <end position="23"/>
    </location>
</feature>
<evidence type="ECO:0000256" key="2">
    <source>
        <dbReference type="SAM" id="MobiDB-lite"/>
    </source>
</evidence>